<evidence type="ECO:0000256" key="3">
    <source>
        <dbReference type="ARBA" id="ARBA00022448"/>
    </source>
</evidence>
<gene>
    <name evidence="10" type="ORF">NIES4072_14170</name>
</gene>
<dbReference type="GO" id="GO:0005886">
    <property type="term" value="C:plasma membrane"/>
    <property type="evidence" value="ECO:0007669"/>
    <property type="project" value="UniProtKB-SubCell"/>
</dbReference>
<feature type="transmembrane region" description="Helical" evidence="8">
    <location>
        <begin position="219"/>
        <end position="239"/>
    </location>
</feature>
<feature type="transmembrane region" description="Helical" evidence="8">
    <location>
        <begin position="12"/>
        <end position="40"/>
    </location>
</feature>
<feature type="transmembrane region" description="Helical" evidence="8">
    <location>
        <begin position="134"/>
        <end position="155"/>
    </location>
</feature>
<dbReference type="GO" id="GO:0015105">
    <property type="term" value="F:arsenite transmembrane transporter activity"/>
    <property type="evidence" value="ECO:0007669"/>
    <property type="project" value="InterPro"/>
</dbReference>
<evidence type="ECO:0000256" key="5">
    <source>
        <dbReference type="ARBA" id="ARBA00022692"/>
    </source>
</evidence>
<feature type="transmembrane region" description="Helical" evidence="8">
    <location>
        <begin position="309"/>
        <end position="332"/>
    </location>
</feature>
<evidence type="ECO:0000313" key="10">
    <source>
        <dbReference type="EMBL" id="GBG17756.1"/>
    </source>
</evidence>
<dbReference type="AlphaFoldDB" id="A0A2R5FGM3"/>
<dbReference type="OrthoDB" id="9765532at2"/>
<comment type="subcellular location">
    <subcellularLocation>
        <location evidence="1">Cell membrane</location>
        <topology evidence="1">Multi-pass membrane protein</topology>
    </subcellularLocation>
</comment>
<proteinExistence type="inferred from homology"/>
<feature type="transmembrane region" description="Helical" evidence="8">
    <location>
        <begin position="245"/>
        <end position="263"/>
    </location>
</feature>
<organism evidence="10 11">
    <name type="scientific">Nostoc commune NIES-4072</name>
    <dbReference type="NCBI Taxonomy" id="2005467"/>
    <lineage>
        <taxon>Bacteria</taxon>
        <taxon>Bacillati</taxon>
        <taxon>Cyanobacteriota</taxon>
        <taxon>Cyanophyceae</taxon>
        <taxon>Nostocales</taxon>
        <taxon>Nostocaceae</taxon>
        <taxon>Nostoc</taxon>
    </lineage>
</organism>
<comment type="similarity">
    <text evidence="2">Belongs to the CitM (TC 2.A.11) transporter family.</text>
</comment>
<keyword evidence="6 8" id="KW-1133">Transmembrane helix</keyword>
<keyword evidence="3" id="KW-0813">Transport</keyword>
<evidence type="ECO:0000256" key="6">
    <source>
        <dbReference type="ARBA" id="ARBA00022989"/>
    </source>
</evidence>
<keyword evidence="4" id="KW-1003">Cell membrane</keyword>
<comment type="caution">
    <text evidence="10">The sequence shown here is derived from an EMBL/GenBank/DDBJ whole genome shotgun (WGS) entry which is preliminary data.</text>
</comment>
<dbReference type="Pfam" id="PF03600">
    <property type="entry name" value="CitMHS"/>
    <property type="match status" value="1"/>
</dbReference>
<name>A0A2R5FGM3_NOSCO</name>
<evidence type="ECO:0000256" key="2">
    <source>
        <dbReference type="ARBA" id="ARBA00009843"/>
    </source>
</evidence>
<feature type="transmembrane region" description="Helical" evidence="8">
    <location>
        <begin position="379"/>
        <end position="408"/>
    </location>
</feature>
<feature type="transmembrane region" description="Helical" evidence="8">
    <location>
        <begin position="275"/>
        <end position="297"/>
    </location>
</feature>
<dbReference type="RefSeq" id="WP_109007899.1">
    <property type="nucleotide sequence ID" value="NZ_BDUD01000001.1"/>
</dbReference>
<dbReference type="Proteomes" id="UP000245124">
    <property type="component" value="Unassembled WGS sequence"/>
</dbReference>
<protein>
    <submittedName>
        <fullName evidence="10">Citrate transporter</fullName>
    </submittedName>
</protein>
<keyword evidence="7 8" id="KW-0472">Membrane</keyword>
<evidence type="ECO:0000259" key="9">
    <source>
        <dbReference type="Pfam" id="PF03600"/>
    </source>
</evidence>
<dbReference type="PRINTS" id="PR00758">
    <property type="entry name" value="ARSENICPUMP"/>
</dbReference>
<feature type="transmembrane region" description="Helical" evidence="8">
    <location>
        <begin position="52"/>
        <end position="73"/>
    </location>
</feature>
<dbReference type="EMBL" id="BDUD01000001">
    <property type="protein sequence ID" value="GBG17756.1"/>
    <property type="molecule type" value="Genomic_DNA"/>
</dbReference>
<dbReference type="InterPro" id="IPR051475">
    <property type="entry name" value="Diverse_Ion_Transporter"/>
</dbReference>
<evidence type="ECO:0000313" key="11">
    <source>
        <dbReference type="Proteomes" id="UP000245124"/>
    </source>
</evidence>
<feature type="domain" description="Citrate transporter-like" evidence="9">
    <location>
        <begin position="17"/>
        <end position="358"/>
    </location>
</feature>
<keyword evidence="5 8" id="KW-0812">Transmembrane</keyword>
<dbReference type="InterPro" id="IPR004680">
    <property type="entry name" value="Cit_transptr-like_dom"/>
</dbReference>
<accession>A0A2R5FGM3</accession>
<evidence type="ECO:0000256" key="1">
    <source>
        <dbReference type="ARBA" id="ARBA00004651"/>
    </source>
</evidence>
<evidence type="ECO:0000256" key="8">
    <source>
        <dbReference type="SAM" id="Phobius"/>
    </source>
</evidence>
<feature type="transmembrane region" description="Helical" evidence="8">
    <location>
        <begin position="175"/>
        <end position="198"/>
    </location>
</feature>
<evidence type="ECO:0000256" key="7">
    <source>
        <dbReference type="ARBA" id="ARBA00023136"/>
    </source>
</evidence>
<sequence length="445" mass="47449">MENWQAILSVITFISVIILVMTEWVHLTIAALLGALLLVFTNVMTLEEAVDYIGESHGTLGLFFGVMVLVRAFEPTKIFDYLATQIVLLAKGQGKRLLLGIVAIVTPICAVLPNATTVMLLAPLIPPMAQEVGINFVPLLILMVFVANSAGLLTLVGDPATFIVGDAVNISFTDYLLKLSLGGVIAIIIVIATLPFLFRKIWNTQLDNLEELPHPQINHSGALSVGAVIVFFVLLFFVIGESLPVPISPAAAALLGAALALLLSHHSKIDSVNNILRDVDWSTLIFFMSIFVLIGGLEKTGVINGLSGVLAAILGKNIILGSLVLLFSVGVLSSLVPNIPLVVGMVPLLKQYIVTVGLAPAEVLAQDFQGQFPPEVLPLFYAMMFGATLGGNGTLVGASSNIVAAGISEQHGRRISFKTFLHYGIPVMVLQLVASALYVLVRFLL</sequence>
<reference evidence="10 11" key="1">
    <citation type="submission" date="2017-06" db="EMBL/GenBank/DDBJ databases">
        <title>Genome sequencing of cyanobaciteial culture collection at National Institute for Environmental Studies (NIES).</title>
        <authorList>
            <person name="Hirose Y."/>
            <person name="Shimura Y."/>
            <person name="Fujisawa T."/>
            <person name="Nakamura Y."/>
            <person name="Kawachi M."/>
        </authorList>
    </citation>
    <scope>NUCLEOTIDE SEQUENCE [LARGE SCALE GENOMIC DNA]</scope>
    <source>
        <strain evidence="10 11">NIES-4072</strain>
    </source>
</reference>
<feature type="transmembrane region" description="Helical" evidence="8">
    <location>
        <begin position="97"/>
        <end position="122"/>
    </location>
</feature>
<dbReference type="InterPro" id="IPR000802">
    <property type="entry name" value="Arsenical_pump_ArsB"/>
</dbReference>
<keyword evidence="11" id="KW-1185">Reference proteome</keyword>
<feature type="transmembrane region" description="Helical" evidence="8">
    <location>
        <begin position="420"/>
        <end position="441"/>
    </location>
</feature>
<dbReference type="PANTHER" id="PTHR43568">
    <property type="entry name" value="P PROTEIN"/>
    <property type="match status" value="1"/>
</dbReference>
<dbReference type="PANTHER" id="PTHR43568:SF1">
    <property type="entry name" value="P PROTEIN"/>
    <property type="match status" value="1"/>
</dbReference>
<evidence type="ECO:0000256" key="4">
    <source>
        <dbReference type="ARBA" id="ARBA00022475"/>
    </source>
</evidence>